<name>A0AA38NIW8_9AGAR</name>
<evidence type="ECO:0000313" key="2">
    <source>
        <dbReference type="EMBL" id="KAJ3779794.1"/>
    </source>
</evidence>
<protein>
    <recommendedName>
        <fullName evidence="4">C3H1-type domain-containing protein</fullName>
    </recommendedName>
</protein>
<evidence type="ECO:0008006" key="4">
    <source>
        <dbReference type="Google" id="ProtNLM"/>
    </source>
</evidence>
<feature type="compositionally biased region" description="Low complexity" evidence="1">
    <location>
        <begin position="206"/>
        <end position="227"/>
    </location>
</feature>
<accession>A0AA38NIW8</accession>
<feature type="region of interest" description="Disordered" evidence="1">
    <location>
        <begin position="17"/>
        <end position="39"/>
    </location>
</feature>
<feature type="region of interest" description="Disordered" evidence="1">
    <location>
        <begin position="203"/>
        <end position="228"/>
    </location>
</feature>
<evidence type="ECO:0000313" key="3">
    <source>
        <dbReference type="Proteomes" id="UP001163798"/>
    </source>
</evidence>
<proteinExistence type="predicted"/>
<feature type="compositionally biased region" description="Pro residues" evidence="1">
    <location>
        <begin position="24"/>
        <end position="33"/>
    </location>
</feature>
<comment type="caution">
    <text evidence="2">The sequence shown here is derived from an EMBL/GenBank/DDBJ whole genome shotgun (WGS) entry which is preliminary data.</text>
</comment>
<keyword evidence="3" id="KW-1185">Reference proteome</keyword>
<reference evidence="2" key="1">
    <citation type="submission" date="2022-08" db="EMBL/GenBank/DDBJ databases">
        <authorList>
            <consortium name="DOE Joint Genome Institute"/>
            <person name="Min B."/>
            <person name="Riley R."/>
            <person name="Sierra-Patev S."/>
            <person name="Naranjo-Ortiz M."/>
            <person name="Looney B."/>
            <person name="Konkel Z."/>
            <person name="Slot J.C."/>
            <person name="Sakamoto Y."/>
            <person name="Steenwyk J.L."/>
            <person name="Rokas A."/>
            <person name="Carro J."/>
            <person name="Camarero S."/>
            <person name="Ferreira P."/>
            <person name="Molpeceres G."/>
            <person name="Ruiz-Duenas F.J."/>
            <person name="Serrano A."/>
            <person name="Henrissat B."/>
            <person name="Drula E."/>
            <person name="Hughes K.W."/>
            <person name="Mata J.L."/>
            <person name="Ishikawa N.K."/>
            <person name="Vargas-Isla R."/>
            <person name="Ushijima S."/>
            <person name="Smith C.A."/>
            <person name="Ahrendt S."/>
            <person name="Andreopoulos W."/>
            <person name="He G."/>
            <person name="Labutti K."/>
            <person name="Lipzen A."/>
            <person name="Ng V."/>
            <person name="Sandor L."/>
            <person name="Barry K."/>
            <person name="Martinez A.T."/>
            <person name="Xiao Y."/>
            <person name="Gibbons J.G."/>
            <person name="Terashima K."/>
            <person name="Hibbett D.S."/>
            <person name="Grigoriev I.V."/>
        </authorList>
    </citation>
    <scope>NUCLEOTIDE SEQUENCE</scope>
    <source>
        <strain evidence="2">TFB10291</strain>
    </source>
</reference>
<dbReference type="Proteomes" id="UP001163798">
    <property type="component" value="Unassembled WGS sequence"/>
</dbReference>
<dbReference type="AlphaFoldDB" id="A0AA38NIW8"/>
<gene>
    <name evidence="2" type="ORF">GGU10DRAFT_280285</name>
</gene>
<sequence>MEQSILLLIQRALVQQQPQTQSAPAPPTAPANPSPFVGPLSSNTAAGASSLLSLFPEVEAATITSIINHEFRASDLYKLDSRYRDKTERQILSLKGETLELTTNDAAYREYKSLNAIAVPLSTYFSILLTHAEAAGKVSLIASHFFKYNAHLIKITSEYEWSADVGYHMAFFNKRRREMQNGDYFGWGKVDMELRGEHLYNAPRLSFPSNPSSKSSRKNPPSTPNKSEPCRKFNQGLCLTTPCPFGRPHVCKKCKLTIADGSHKCT</sequence>
<dbReference type="EMBL" id="MU794209">
    <property type="protein sequence ID" value="KAJ3779794.1"/>
    <property type="molecule type" value="Genomic_DNA"/>
</dbReference>
<organism evidence="2 3">
    <name type="scientific">Lentinula aff. detonsa</name>
    <dbReference type="NCBI Taxonomy" id="2804958"/>
    <lineage>
        <taxon>Eukaryota</taxon>
        <taxon>Fungi</taxon>
        <taxon>Dikarya</taxon>
        <taxon>Basidiomycota</taxon>
        <taxon>Agaricomycotina</taxon>
        <taxon>Agaricomycetes</taxon>
        <taxon>Agaricomycetidae</taxon>
        <taxon>Agaricales</taxon>
        <taxon>Marasmiineae</taxon>
        <taxon>Omphalotaceae</taxon>
        <taxon>Lentinula</taxon>
    </lineage>
</organism>
<evidence type="ECO:0000256" key="1">
    <source>
        <dbReference type="SAM" id="MobiDB-lite"/>
    </source>
</evidence>